<protein>
    <submittedName>
        <fullName evidence="1">Uncharacterized protein</fullName>
    </submittedName>
</protein>
<dbReference type="HOGENOM" id="CLU_100665_1_0_1"/>
<evidence type="ECO:0000313" key="1">
    <source>
        <dbReference type="EMBL" id="EEQ31394.1"/>
    </source>
</evidence>
<dbReference type="VEuPathDB" id="FungiDB:MCYG_04213"/>
<evidence type="ECO:0000313" key="2">
    <source>
        <dbReference type="Proteomes" id="UP000002035"/>
    </source>
</evidence>
<dbReference type="Proteomes" id="UP000002035">
    <property type="component" value="Unassembled WGS sequence"/>
</dbReference>
<dbReference type="EMBL" id="DS995704">
    <property type="protein sequence ID" value="EEQ31394.1"/>
    <property type="molecule type" value="Genomic_DNA"/>
</dbReference>
<dbReference type="STRING" id="554155.C5FP78"/>
<dbReference type="RefSeq" id="XP_002846476.1">
    <property type="nucleotide sequence ID" value="XM_002846430.1"/>
</dbReference>
<gene>
    <name evidence="1" type="ORF">MCYG_04213</name>
</gene>
<reference evidence="2" key="1">
    <citation type="journal article" date="2012" name="MBio">
        <title>Comparative genome analysis of Trichophyton rubrum and related dermatophytes reveals candidate genes involved in infection.</title>
        <authorList>
            <person name="Martinez D.A."/>
            <person name="Oliver B.G."/>
            <person name="Graeser Y."/>
            <person name="Goldberg J.M."/>
            <person name="Li W."/>
            <person name="Martinez-Rossi N.M."/>
            <person name="Monod M."/>
            <person name="Shelest E."/>
            <person name="Barton R.C."/>
            <person name="Birch E."/>
            <person name="Brakhage A.A."/>
            <person name="Chen Z."/>
            <person name="Gurr S.J."/>
            <person name="Heiman D."/>
            <person name="Heitman J."/>
            <person name="Kosti I."/>
            <person name="Rossi A."/>
            <person name="Saif S."/>
            <person name="Samalova M."/>
            <person name="Saunders C.W."/>
            <person name="Shea T."/>
            <person name="Summerbell R.C."/>
            <person name="Xu J."/>
            <person name="Young S."/>
            <person name="Zeng Q."/>
            <person name="Birren B.W."/>
            <person name="Cuomo C.A."/>
            <person name="White T.C."/>
        </authorList>
    </citation>
    <scope>NUCLEOTIDE SEQUENCE [LARGE SCALE GENOMIC DNA]</scope>
    <source>
        <strain evidence="2">ATCC MYA-4605 / CBS 113480</strain>
    </source>
</reference>
<accession>C5FP78</accession>
<dbReference type="OMA" id="FLMAFRD"/>
<dbReference type="GeneID" id="9224546"/>
<dbReference type="eggNOG" id="ENOG502SUBU">
    <property type="taxonomic scope" value="Eukaryota"/>
</dbReference>
<name>C5FP78_ARTOC</name>
<proteinExistence type="predicted"/>
<dbReference type="OrthoDB" id="4179554at2759"/>
<dbReference type="AlphaFoldDB" id="C5FP78"/>
<sequence length="210" mass="23427">MVIHIQPYDSSRFNSLPSLYDAGSVFDTINGNKFIEEVMKPLFKTYGVERSLGLALMHSHFQLEENEKLVDIRGTSVPWTGSGENPTVWHLADNVLRPYEFSLSSHIKTPDRKSSNYQGFLMAFRDALGSVGAQRILGFANTPVMTSRAALKRPSAEQMPTCSFQVDAAMQPGFFSDELRDDSCKCTCVVIKYEDGYDGHEHNGIHLVVG</sequence>
<keyword evidence="2" id="KW-1185">Reference proteome</keyword>
<organism evidence="1 2">
    <name type="scientific">Arthroderma otae (strain ATCC MYA-4605 / CBS 113480)</name>
    <name type="common">Microsporum canis</name>
    <dbReference type="NCBI Taxonomy" id="554155"/>
    <lineage>
        <taxon>Eukaryota</taxon>
        <taxon>Fungi</taxon>
        <taxon>Dikarya</taxon>
        <taxon>Ascomycota</taxon>
        <taxon>Pezizomycotina</taxon>
        <taxon>Eurotiomycetes</taxon>
        <taxon>Eurotiomycetidae</taxon>
        <taxon>Onygenales</taxon>
        <taxon>Arthrodermataceae</taxon>
        <taxon>Microsporum</taxon>
    </lineage>
</organism>